<name>A0A6P8YR54_THRPL</name>
<dbReference type="OrthoDB" id="6349744at2759"/>
<keyword evidence="3" id="KW-1185">Reference proteome</keyword>
<dbReference type="Gene3D" id="3.30.160.570">
    <property type="entry name" value="Ncd80 complex, Spc24 subunit"/>
    <property type="match status" value="1"/>
</dbReference>
<reference evidence="4" key="1">
    <citation type="submission" date="2025-08" db="UniProtKB">
        <authorList>
            <consortium name="RefSeq"/>
        </authorList>
    </citation>
    <scope>IDENTIFICATION</scope>
    <source>
        <tissue evidence="4">Total insect</tissue>
    </source>
</reference>
<proteinExistence type="inferred from homology"/>
<keyword evidence="1" id="KW-0131">Cell cycle</keyword>
<protein>
    <recommendedName>
        <fullName evidence="1">Kinetochore protein Spc24</fullName>
    </recommendedName>
</protein>
<dbReference type="Pfam" id="PF08286">
    <property type="entry name" value="Spc24"/>
    <property type="match status" value="1"/>
</dbReference>
<comment type="subunit">
    <text evidence="1">Component of the NDC80 complex.</text>
</comment>
<dbReference type="AlphaFoldDB" id="A0A6P8YR54"/>
<dbReference type="GO" id="GO:0005634">
    <property type="term" value="C:nucleus"/>
    <property type="evidence" value="ECO:0007669"/>
    <property type="project" value="UniProtKB-SubCell"/>
</dbReference>
<feature type="coiled-coil region" evidence="2">
    <location>
        <begin position="42"/>
        <end position="104"/>
    </location>
</feature>
<comment type="similarity">
    <text evidence="1">Belongs to the SPC24 family.</text>
</comment>
<keyword evidence="1" id="KW-0158">Chromosome</keyword>
<keyword evidence="1" id="KW-0137">Centromere</keyword>
<accession>A0A6P8YR54</accession>
<dbReference type="GO" id="GO:0000776">
    <property type="term" value="C:kinetochore"/>
    <property type="evidence" value="ECO:0007669"/>
    <property type="project" value="UniProtKB-KW"/>
</dbReference>
<sequence>MGTIEDIVSSIVIPPSCNHNLDETVDVHNEMTKVIKKTGVLTNKLQGDMKSLKDKLSSLEKERAQARKDVIKMKEDNTAVSTKIAKLKSEIKDVQYKINKINQKSSITQKEKEILKQNEEELHAYKAFTGIRWNFNAPDNVVEGIITNSKTNFVKVFQFEKSMPNKKIRNSLWCLIGEAGSASWHNMDENKENQLK</sequence>
<dbReference type="InParanoid" id="A0A6P8YR54"/>
<keyword evidence="1" id="KW-0995">Kinetochore</keyword>
<keyword evidence="1" id="KW-0498">Mitosis</keyword>
<evidence type="ECO:0000256" key="2">
    <source>
        <dbReference type="SAM" id="Coils"/>
    </source>
</evidence>
<organism evidence="4">
    <name type="scientific">Thrips palmi</name>
    <name type="common">Melon thrips</name>
    <dbReference type="NCBI Taxonomy" id="161013"/>
    <lineage>
        <taxon>Eukaryota</taxon>
        <taxon>Metazoa</taxon>
        <taxon>Ecdysozoa</taxon>
        <taxon>Arthropoda</taxon>
        <taxon>Hexapoda</taxon>
        <taxon>Insecta</taxon>
        <taxon>Pterygota</taxon>
        <taxon>Neoptera</taxon>
        <taxon>Paraneoptera</taxon>
        <taxon>Thysanoptera</taxon>
        <taxon>Terebrantia</taxon>
        <taxon>Thripoidea</taxon>
        <taxon>Thripidae</taxon>
        <taxon>Thrips</taxon>
    </lineage>
</organism>
<keyword evidence="2" id="KW-0175">Coiled coil</keyword>
<dbReference type="InterPro" id="IPR013252">
    <property type="entry name" value="Ndc80_Spc24"/>
</dbReference>
<comment type="function">
    <text evidence="1">Acts as a component of the essential kinetochore-associated NDC80 complex, which is required for chromosome segregation and spindle checkpoint activity.</text>
</comment>
<dbReference type="KEGG" id="tpal:117644431"/>
<dbReference type="RefSeq" id="XP_034239810.1">
    <property type="nucleotide sequence ID" value="XM_034383919.1"/>
</dbReference>
<evidence type="ECO:0000313" key="3">
    <source>
        <dbReference type="Proteomes" id="UP000515158"/>
    </source>
</evidence>
<dbReference type="Proteomes" id="UP000515158">
    <property type="component" value="Unplaced"/>
</dbReference>
<evidence type="ECO:0000256" key="1">
    <source>
        <dbReference type="RuleBase" id="RU368011"/>
    </source>
</evidence>
<dbReference type="GO" id="GO:0051301">
    <property type="term" value="P:cell division"/>
    <property type="evidence" value="ECO:0007669"/>
    <property type="project" value="UniProtKB-UniRule"/>
</dbReference>
<evidence type="ECO:0000313" key="4">
    <source>
        <dbReference type="RefSeq" id="XP_034239810.1"/>
    </source>
</evidence>
<keyword evidence="1" id="KW-0132">Cell division</keyword>
<keyword evidence="1" id="KW-0539">Nucleus</keyword>
<comment type="subcellular location">
    <subcellularLocation>
        <location evidence="1">Nucleus</location>
    </subcellularLocation>
    <subcellularLocation>
        <location evidence="1">Chromosome</location>
        <location evidence="1">Centromere</location>
        <location evidence="1">Kinetochore</location>
    </subcellularLocation>
</comment>
<gene>
    <name evidence="4" type="primary">LOC117644431</name>
</gene>
<dbReference type="GeneID" id="117644431"/>